<proteinExistence type="predicted"/>
<gene>
    <name evidence="1" type="ORF">K0M31_019944</name>
</gene>
<evidence type="ECO:0000313" key="1">
    <source>
        <dbReference type="EMBL" id="KAK1128795.1"/>
    </source>
</evidence>
<dbReference type="AlphaFoldDB" id="A0AA40G0M6"/>
<accession>A0AA40G0M6</accession>
<comment type="caution">
    <text evidence="1">The sequence shown here is derived from an EMBL/GenBank/DDBJ whole genome shotgun (WGS) entry which is preliminary data.</text>
</comment>
<keyword evidence="2" id="KW-1185">Reference proteome</keyword>
<dbReference type="Proteomes" id="UP001177670">
    <property type="component" value="Unassembled WGS sequence"/>
</dbReference>
<dbReference type="EMBL" id="JAHYIQ010000009">
    <property type="protein sequence ID" value="KAK1128795.1"/>
    <property type="molecule type" value="Genomic_DNA"/>
</dbReference>
<name>A0AA40G0M6_9HYME</name>
<evidence type="ECO:0000313" key="2">
    <source>
        <dbReference type="Proteomes" id="UP001177670"/>
    </source>
</evidence>
<reference evidence="1" key="1">
    <citation type="submission" date="2021-10" db="EMBL/GenBank/DDBJ databases">
        <title>Melipona bicolor Genome sequencing and assembly.</title>
        <authorList>
            <person name="Araujo N.S."/>
            <person name="Arias M.C."/>
        </authorList>
    </citation>
    <scope>NUCLEOTIDE SEQUENCE</scope>
    <source>
        <strain evidence="1">USP_2M_L1-L4_2017</strain>
        <tissue evidence="1">Whole body</tissue>
    </source>
</reference>
<organism evidence="1 2">
    <name type="scientific">Melipona bicolor</name>
    <dbReference type="NCBI Taxonomy" id="60889"/>
    <lineage>
        <taxon>Eukaryota</taxon>
        <taxon>Metazoa</taxon>
        <taxon>Ecdysozoa</taxon>
        <taxon>Arthropoda</taxon>
        <taxon>Hexapoda</taxon>
        <taxon>Insecta</taxon>
        <taxon>Pterygota</taxon>
        <taxon>Neoptera</taxon>
        <taxon>Endopterygota</taxon>
        <taxon>Hymenoptera</taxon>
        <taxon>Apocrita</taxon>
        <taxon>Aculeata</taxon>
        <taxon>Apoidea</taxon>
        <taxon>Anthophila</taxon>
        <taxon>Apidae</taxon>
        <taxon>Melipona</taxon>
    </lineage>
</organism>
<sequence>MTTDRCLIVIAGILEDCTFNHICFVAENLSTILPNFHYRSISKSSAKWNCWLKETCDLYKWTHTKSPLIWREIGLSRTHISYIGGSFQFWELLHKYYNVSLYLNKEELEALQADLLLARNIETQRSKPLQIQEKYRLIMIIGAGRSMCLDLVPQLLMTKELWLTQGIVINLYDEPGCFFKLKRIFKDAGTIGAGLNTVNIVENIPDGLKNCDILIYLDSLVR</sequence>
<protein>
    <submittedName>
        <fullName evidence="1">Uncharacterized protein</fullName>
    </submittedName>
</protein>